<sequence length="389" mass="42016">MRILHTSDWHLGRSFHGVGMLPAQRHFLDQLVQSVQEKSVDVVLIAGDVYDRALPGVDVVNLLSDTLARIRAAGARIIMTSGNHDSASRLGFGGAVLAHGGVHVRTRTADLAMPVELELDGALLAVYGIPYLEPRLCAEELGAEAPAHTAVMQAALERIRADLAARRNAGRAATVHSLVLAHTFASGGLTSDSERDLSIGGVGAIPLDLFDGLDYVALGHLHGRQQLSQSVRYSGSPLPYSFSEAGHRKGGYLVEFDTGGLAGVEEINWETGRRLAILKATMAELLDSPEYGWAEEAYCQITLTDNERPLRAMERLRERFPDTLVLAFEPASGPQRNTHTYSERIAKAQDDLDICCGFLEHVRSRAADDAERRLLAGALEQAAAAEVSA</sequence>
<organism evidence="10 11">
    <name type="scientific">Arthrobacter mobilis</name>
    <dbReference type="NCBI Taxonomy" id="2724944"/>
    <lineage>
        <taxon>Bacteria</taxon>
        <taxon>Bacillati</taxon>
        <taxon>Actinomycetota</taxon>
        <taxon>Actinomycetes</taxon>
        <taxon>Micrococcales</taxon>
        <taxon>Micrococcaceae</taxon>
        <taxon>Arthrobacter</taxon>
    </lineage>
</organism>
<evidence type="ECO:0000256" key="1">
    <source>
        <dbReference type="ARBA" id="ARBA00010555"/>
    </source>
</evidence>
<keyword evidence="6 7" id="KW-0269">Exonuclease</keyword>
<evidence type="ECO:0000256" key="7">
    <source>
        <dbReference type="RuleBase" id="RU363069"/>
    </source>
</evidence>
<keyword evidence="11" id="KW-1185">Reference proteome</keyword>
<feature type="domain" description="Calcineurin-like phosphoesterase" evidence="8">
    <location>
        <begin position="1"/>
        <end position="222"/>
    </location>
</feature>
<accession>A0A7X6HCH1</accession>
<dbReference type="InterPro" id="IPR004593">
    <property type="entry name" value="SbcD"/>
</dbReference>
<dbReference type="Pfam" id="PF00149">
    <property type="entry name" value="Metallophos"/>
    <property type="match status" value="1"/>
</dbReference>
<dbReference type="RefSeq" id="WP_168485938.1">
    <property type="nucleotide sequence ID" value="NZ_JAAZSQ010000006.1"/>
</dbReference>
<dbReference type="InterPro" id="IPR026843">
    <property type="entry name" value="SbcD_C"/>
</dbReference>
<comment type="caution">
    <text evidence="10">The sequence shown here is derived from an EMBL/GenBank/DDBJ whole genome shotgun (WGS) entry which is preliminary data.</text>
</comment>
<dbReference type="NCBIfam" id="TIGR00619">
    <property type="entry name" value="sbcd"/>
    <property type="match status" value="1"/>
</dbReference>
<dbReference type="GO" id="GO:0006310">
    <property type="term" value="P:DNA recombination"/>
    <property type="evidence" value="ECO:0007669"/>
    <property type="project" value="UniProtKB-KW"/>
</dbReference>
<dbReference type="InterPro" id="IPR004843">
    <property type="entry name" value="Calcineurin-like_PHP"/>
</dbReference>
<dbReference type="GO" id="GO:0008408">
    <property type="term" value="F:3'-5' exonuclease activity"/>
    <property type="evidence" value="ECO:0007669"/>
    <property type="project" value="InterPro"/>
</dbReference>
<dbReference type="Proteomes" id="UP000544090">
    <property type="component" value="Unassembled WGS sequence"/>
</dbReference>
<dbReference type="InterPro" id="IPR041796">
    <property type="entry name" value="Mre11_N"/>
</dbReference>
<evidence type="ECO:0000259" key="8">
    <source>
        <dbReference type="Pfam" id="PF00149"/>
    </source>
</evidence>
<evidence type="ECO:0000259" key="9">
    <source>
        <dbReference type="Pfam" id="PF12320"/>
    </source>
</evidence>
<dbReference type="InterPro" id="IPR029052">
    <property type="entry name" value="Metallo-depent_PP-like"/>
</dbReference>
<name>A0A7X6HCH1_9MICC</name>
<gene>
    <name evidence="7" type="primary">sbcD</name>
    <name evidence="10" type="ORF">HGG74_08605</name>
</gene>
<dbReference type="EMBL" id="JAAZSQ010000006">
    <property type="protein sequence ID" value="NKX54598.1"/>
    <property type="molecule type" value="Genomic_DNA"/>
</dbReference>
<keyword evidence="7" id="KW-0235">DNA replication</keyword>
<keyword evidence="7" id="KW-0255">Endonuclease</keyword>
<dbReference type="GO" id="GO:0006260">
    <property type="term" value="P:DNA replication"/>
    <property type="evidence" value="ECO:0007669"/>
    <property type="project" value="UniProtKB-KW"/>
</dbReference>
<dbReference type="GO" id="GO:0004519">
    <property type="term" value="F:endonuclease activity"/>
    <property type="evidence" value="ECO:0007669"/>
    <property type="project" value="UniProtKB-KW"/>
</dbReference>
<keyword evidence="4 7" id="KW-0540">Nuclease</keyword>
<reference evidence="10 11" key="1">
    <citation type="submission" date="2020-04" db="EMBL/GenBank/DDBJ databases">
        <title>Arthrobacter sp. nov.</title>
        <authorList>
            <person name="Liu S."/>
        </authorList>
    </citation>
    <scope>NUCLEOTIDE SEQUENCE [LARGE SCALE GENOMIC DNA]</scope>
    <source>
        <strain evidence="10 11">E918</strain>
    </source>
</reference>
<comment type="function">
    <text evidence="7">SbcCD cleaves DNA hairpin structures. These structures can inhibit DNA replication and are intermediates in certain DNA recombination reactions. The complex acts as a 3'-&gt;5' double strand exonuclease that can open hairpins. It also has a 5' single-strand endonuclease activity.</text>
</comment>
<evidence type="ECO:0000256" key="5">
    <source>
        <dbReference type="ARBA" id="ARBA00022801"/>
    </source>
</evidence>
<feature type="domain" description="Nuclease SbcCD subunit D C-terminal" evidence="9">
    <location>
        <begin position="273"/>
        <end position="348"/>
    </location>
</feature>
<dbReference type="Gene3D" id="3.60.21.10">
    <property type="match status" value="1"/>
</dbReference>
<dbReference type="PANTHER" id="PTHR30337:SF0">
    <property type="entry name" value="NUCLEASE SBCCD SUBUNIT D"/>
    <property type="match status" value="1"/>
</dbReference>
<protein>
    <recommendedName>
        <fullName evidence="3 7">Nuclease SbcCD subunit D</fullName>
    </recommendedName>
</protein>
<evidence type="ECO:0000256" key="3">
    <source>
        <dbReference type="ARBA" id="ARBA00013365"/>
    </source>
</evidence>
<dbReference type="AlphaFoldDB" id="A0A7X6HCH1"/>
<evidence type="ECO:0000313" key="10">
    <source>
        <dbReference type="EMBL" id="NKX54598.1"/>
    </source>
</evidence>
<dbReference type="Pfam" id="PF12320">
    <property type="entry name" value="SbcD_C"/>
    <property type="match status" value="1"/>
</dbReference>
<keyword evidence="5 7" id="KW-0378">Hydrolase</keyword>
<proteinExistence type="inferred from homology"/>
<evidence type="ECO:0000256" key="2">
    <source>
        <dbReference type="ARBA" id="ARBA00011322"/>
    </source>
</evidence>
<dbReference type="PANTHER" id="PTHR30337">
    <property type="entry name" value="COMPONENT OF ATP-DEPENDENT DSDNA EXONUCLEASE"/>
    <property type="match status" value="1"/>
</dbReference>
<comment type="subunit">
    <text evidence="2 7">Heterodimer of SbcC and SbcD.</text>
</comment>
<evidence type="ECO:0000256" key="4">
    <source>
        <dbReference type="ARBA" id="ARBA00022722"/>
    </source>
</evidence>
<keyword evidence="7" id="KW-0233">DNA recombination</keyword>
<comment type="similarity">
    <text evidence="1 7">Belongs to the SbcD family.</text>
</comment>
<evidence type="ECO:0000313" key="11">
    <source>
        <dbReference type="Proteomes" id="UP000544090"/>
    </source>
</evidence>
<dbReference type="InterPro" id="IPR050535">
    <property type="entry name" value="DNA_Repair-Maintenance_Comp"/>
</dbReference>
<dbReference type="SUPFAM" id="SSF56300">
    <property type="entry name" value="Metallo-dependent phosphatases"/>
    <property type="match status" value="1"/>
</dbReference>
<evidence type="ECO:0000256" key="6">
    <source>
        <dbReference type="ARBA" id="ARBA00022839"/>
    </source>
</evidence>
<dbReference type="CDD" id="cd00840">
    <property type="entry name" value="MPP_Mre11_N"/>
    <property type="match status" value="1"/>
</dbReference>